<dbReference type="CDD" id="cd12246">
    <property type="entry name" value="RRM1_U1A_like"/>
    <property type="match status" value="1"/>
</dbReference>
<keyword evidence="6" id="KW-1185">Reference proteome</keyword>
<feature type="region of interest" description="Disordered" evidence="3">
    <location>
        <begin position="1"/>
        <end position="21"/>
    </location>
</feature>
<protein>
    <submittedName>
        <fullName evidence="5">U1 small nuclear ribonucleoprotein A</fullName>
    </submittedName>
</protein>
<accession>A0A9W9LRL6</accession>
<evidence type="ECO:0000256" key="3">
    <source>
        <dbReference type="SAM" id="MobiDB-lite"/>
    </source>
</evidence>
<feature type="compositionally biased region" description="Acidic residues" evidence="3">
    <location>
        <begin position="160"/>
        <end position="184"/>
    </location>
</feature>
<dbReference type="InterPro" id="IPR045164">
    <property type="entry name" value="RBM41/RNPC3"/>
</dbReference>
<dbReference type="SMART" id="SM00360">
    <property type="entry name" value="RRM"/>
    <property type="match status" value="1"/>
</dbReference>
<evidence type="ECO:0000259" key="4">
    <source>
        <dbReference type="PROSITE" id="PS50102"/>
    </source>
</evidence>
<proteinExistence type="predicted"/>
<organism evidence="5 6">
    <name type="scientific">Penicillium capsulatum</name>
    <dbReference type="NCBI Taxonomy" id="69766"/>
    <lineage>
        <taxon>Eukaryota</taxon>
        <taxon>Fungi</taxon>
        <taxon>Dikarya</taxon>
        <taxon>Ascomycota</taxon>
        <taxon>Pezizomycotina</taxon>
        <taxon>Eurotiomycetes</taxon>
        <taxon>Eurotiomycetidae</taxon>
        <taxon>Eurotiales</taxon>
        <taxon>Aspergillaceae</taxon>
        <taxon>Penicillium</taxon>
    </lineage>
</organism>
<dbReference type="GO" id="GO:0000398">
    <property type="term" value="P:mRNA splicing, via spliceosome"/>
    <property type="evidence" value="ECO:0007669"/>
    <property type="project" value="TreeGrafter"/>
</dbReference>
<dbReference type="GO" id="GO:0097157">
    <property type="term" value="F:pre-mRNA intronic binding"/>
    <property type="evidence" value="ECO:0007669"/>
    <property type="project" value="TreeGrafter"/>
</dbReference>
<gene>
    <name evidence="5" type="ORF">N7492_004891</name>
</gene>
<dbReference type="InterPro" id="IPR012677">
    <property type="entry name" value="Nucleotide-bd_a/b_plait_sf"/>
</dbReference>
<dbReference type="Pfam" id="PF00076">
    <property type="entry name" value="RRM_1"/>
    <property type="match status" value="1"/>
</dbReference>
<evidence type="ECO:0000256" key="2">
    <source>
        <dbReference type="PROSITE-ProRule" id="PRU00176"/>
    </source>
</evidence>
<reference evidence="5" key="1">
    <citation type="submission" date="2022-11" db="EMBL/GenBank/DDBJ databases">
        <authorList>
            <person name="Petersen C."/>
        </authorList>
    </citation>
    <scope>NUCLEOTIDE SEQUENCE</scope>
    <source>
        <strain evidence="5">IBT 21917</strain>
    </source>
</reference>
<dbReference type="GO" id="GO:1990904">
    <property type="term" value="C:ribonucleoprotein complex"/>
    <property type="evidence" value="ECO:0007669"/>
    <property type="project" value="UniProtKB-KW"/>
</dbReference>
<dbReference type="InterPro" id="IPR000504">
    <property type="entry name" value="RRM_dom"/>
</dbReference>
<feature type="region of interest" description="Disordered" evidence="3">
    <location>
        <begin position="116"/>
        <end position="184"/>
    </location>
</feature>
<comment type="caution">
    <text evidence="5">The sequence shown here is derived from an EMBL/GenBank/DDBJ whole genome shotgun (WGS) entry which is preliminary data.</text>
</comment>
<reference evidence="5" key="2">
    <citation type="journal article" date="2023" name="IMA Fungus">
        <title>Comparative genomic study of the Penicillium genus elucidates a diverse pangenome and 15 lateral gene transfer events.</title>
        <authorList>
            <person name="Petersen C."/>
            <person name="Sorensen T."/>
            <person name="Nielsen M.R."/>
            <person name="Sondergaard T.E."/>
            <person name="Sorensen J.L."/>
            <person name="Fitzpatrick D.A."/>
            <person name="Frisvad J.C."/>
            <person name="Nielsen K.L."/>
        </authorList>
    </citation>
    <scope>NUCLEOTIDE SEQUENCE</scope>
    <source>
        <strain evidence="5">IBT 21917</strain>
    </source>
</reference>
<dbReference type="OrthoDB" id="277802at2759"/>
<dbReference type="FunFam" id="3.30.70.330:FF:000572">
    <property type="entry name" value="U1 small nuclear ribonucleoprotein A"/>
    <property type="match status" value="1"/>
</dbReference>
<dbReference type="GO" id="GO:0030626">
    <property type="term" value="F:U12 snRNA binding"/>
    <property type="evidence" value="ECO:0007669"/>
    <property type="project" value="TreeGrafter"/>
</dbReference>
<dbReference type="AlphaFoldDB" id="A0A9W9LRL6"/>
<dbReference type="PROSITE" id="PS50102">
    <property type="entry name" value="RRM"/>
    <property type="match status" value="1"/>
</dbReference>
<dbReference type="InterPro" id="IPR035979">
    <property type="entry name" value="RBD_domain_sf"/>
</dbReference>
<dbReference type="SUPFAM" id="SSF54928">
    <property type="entry name" value="RNA-binding domain, RBD"/>
    <property type="match status" value="1"/>
</dbReference>
<keyword evidence="1 2" id="KW-0694">RNA-binding</keyword>
<keyword evidence="5" id="KW-0687">Ribonucleoprotein</keyword>
<evidence type="ECO:0000313" key="6">
    <source>
        <dbReference type="Proteomes" id="UP001146351"/>
    </source>
</evidence>
<evidence type="ECO:0000256" key="1">
    <source>
        <dbReference type="ARBA" id="ARBA00022884"/>
    </source>
</evidence>
<dbReference type="PANTHER" id="PTHR16105">
    <property type="entry name" value="RNA-BINDING REGION-CONTAINING PROTEIN 3"/>
    <property type="match status" value="1"/>
</dbReference>
<dbReference type="EMBL" id="JAPQKO010000003">
    <property type="protein sequence ID" value="KAJ5172298.1"/>
    <property type="molecule type" value="Genomic_DNA"/>
</dbReference>
<dbReference type="PANTHER" id="PTHR16105:SF0">
    <property type="entry name" value="RNA-BINDING REGION-CONTAINING PROTEIN 3"/>
    <property type="match status" value="1"/>
</dbReference>
<sequence>MAPKAAPSRGDAKATGPPNQTLYCTNLPDKLRKHDLRSSLYSLFSTYGTVLDVVAMKTNKMRGQAHVVFKDVQASTQAMRALQGFDFFGKQMKIVYGRGTSNVIARLRGTYVAPVSGAGPSGQSTDLQKSIFSGPPGTIPTRPATGANGDAHGVKRPREEESDAEDAPMEEDSDVPMEASSDED</sequence>
<name>A0A9W9LRL6_9EURO</name>
<feature type="compositionally biased region" description="Polar residues" evidence="3">
    <location>
        <begin position="121"/>
        <end position="131"/>
    </location>
</feature>
<feature type="domain" description="RRM" evidence="4">
    <location>
        <begin position="20"/>
        <end position="99"/>
    </location>
</feature>
<evidence type="ECO:0000313" key="5">
    <source>
        <dbReference type="EMBL" id="KAJ5172298.1"/>
    </source>
</evidence>
<dbReference type="Gene3D" id="3.30.70.330">
    <property type="match status" value="1"/>
</dbReference>
<dbReference type="Proteomes" id="UP001146351">
    <property type="component" value="Unassembled WGS sequence"/>
</dbReference>